<feature type="region of interest" description="Disordered" evidence="1">
    <location>
        <begin position="74"/>
        <end position="101"/>
    </location>
</feature>
<dbReference type="Proteomes" id="UP001139648">
    <property type="component" value="Unassembled WGS sequence"/>
</dbReference>
<proteinExistence type="predicted"/>
<dbReference type="EMBL" id="JAMZEB010000002">
    <property type="protein sequence ID" value="MCP2365556.1"/>
    <property type="molecule type" value="Genomic_DNA"/>
</dbReference>
<evidence type="ECO:0000256" key="1">
    <source>
        <dbReference type="SAM" id="MobiDB-lite"/>
    </source>
</evidence>
<accession>A0A9X2GUW6</accession>
<reference evidence="3" key="1">
    <citation type="submission" date="2022-06" db="EMBL/GenBank/DDBJ databases">
        <title>Sequencing the genomes of 1000 actinobacteria strains.</title>
        <authorList>
            <person name="Klenk H.-P."/>
        </authorList>
    </citation>
    <scope>NUCLEOTIDE SEQUENCE</scope>
    <source>
        <strain evidence="3">DSM 46694</strain>
    </source>
</reference>
<keyword evidence="2" id="KW-0732">Signal</keyword>
<protein>
    <submittedName>
        <fullName evidence="3">Uncharacterized protein</fullName>
    </submittedName>
</protein>
<feature type="signal peptide" evidence="2">
    <location>
        <begin position="1"/>
        <end position="28"/>
    </location>
</feature>
<comment type="caution">
    <text evidence="3">The sequence shown here is derived from an EMBL/GenBank/DDBJ whole genome shotgun (WGS) entry which is preliminary data.</text>
</comment>
<dbReference type="AlphaFoldDB" id="A0A9X2GUW6"/>
<keyword evidence="4" id="KW-1185">Reference proteome</keyword>
<evidence type="ECO:0000256" key="2">
    <source>
        <dbReference type="SAM" id="SignalP"/>
    </source>
</evidence>
<name>A0A9X2GUW6_9ACTN</name>
<organism evidence="3 4">
    <name type="scientific">Nonomuraea thailandensis</name>
    <dbReference type="NCBI Taxonomy" id="1188745"/>
    <lineage>
        <taxon>Bacteria</taxon>
        <taxon>Bacillati</taxon>
        <taxon>Actinomycetota</taxon>
        <taxon>Actinomycetes</taxon>
        <taxon>Streptosporangiales</taxon>
        <taxon>Streptosporangiaceae</taxon>
        <taxon>Nonomuraea</taxon>
    </lineage>
</organism>
<dbReference type="RefSeq" id="WP_253760025.1">
    <property type="nucleotide sequence ID" value="NZ_BAABKA010000055.1"/>
</dbReference>
<sequence length="263" mass="26595">MRTTITKLAIAGATGVTGLLGAAATAQADVGTGQVRTQADVVAGQVQAPAGLAVGQVRAQADTAAGQVRAQVAQPIPDDDDDDGLRVADPEGAPVRAGPGPAYEVVDRMNYGDPVQYDETTGYVEMTEQEAAQIAELLVGDAIPGAAMPATQDAAQLTASEAAAAEMAAGQMTTGQMTTGDMPSGEMATDNGLSGDSAAHDVYSEMTADDLAPSIAVPAQPTTTYPAAYVVQQVANALGPSTSESAWLNVDNGYVWLGDVEPD</sequence>
<evidence type="ECO:0000313" key="4">
    <source>
        <dbReference type="Proteomes" id="UP001139648"/>
    </source>
</evidence>
<feature type="chain" id="PRO_5040972725" evidence="2">
    <location>
        <begin position="29"/>
        <end position="263"/>
    </location>
</feature>
<gene>
    <name evidence="3" type="ORF">HD597_012576</name>
</gene>
<evidence type="ECO:0000313" key="3">
    <source>
        <dbReference type="EMBL" id="MCP2365556.1"/>
    </source>
</evidence>